<dbReference type="PROSITE" id="PS50977">
    <property type="entry name" value="HTH_TETR_2"/>
    <property type="match status" value="1"/>
</dbReference>
<feature type="domain" description="HTH tetR-type" evidence="3">
    <location>
        <begin position="12"/>
        <end position="72"/>
    </location>
</feature>
<dbReference type="Gene3D" id="1.10.357.10">
    <property type="entry name" value="Tetracycline Repressor, domain 2"/>
    <property type="match status" value="1"/>
</dbReference>
<protein>
    <submittedName>
        <fullName evidence="4">TetR/AcrR family transcriptional regulator</fullName>
    </submittedName>
</protein>
<dbReference type="InterPro" id="IPR009057">
    <property type="entry name" value="Homeodomain-like_sf"/>
</dbReference>
<dbReference type="EMBL" id="BAABKZ010000001">
    <property type="protein sequence ID" value="GAA5084466.1"/>
    <property type="molecule type" value="Genomic_DNA"/>
</dbReference>
<accession>A0ABP9LSA3</accession>
<dbReference type="Pfam" id="PF00440">
    <property type="entry name" value="TetR_N"/>
    <property type="match status" value="1"/>
</dbReference>
<evidence type="ECO:0000256" key="1">
    <source>
        <dbReference type="ARBA" id="ARBA00023125"/>
    </source>
</evidence>
<dbReference type="SUPFAM" id="SSF48498">
    <property type="entry name" value="Tetracyclin repressor-like, C-terminal domain"/>
    <property type="match status" value="1"/>
</dbReference>
<dbReference type="InterPro" id="IPR036271">
    <property type="entry name" value="Tet_transcr_reg_TetR-rel_C_sf"/>
</dbReference>
<evidence type="ECO:0000313" key="4">
    <source>
        <dbReference type="EMBL" id="GAA5084466.1"/>
    </source>
</evidence>
<evidence type="ECO:0000313" key="5">
    <source>
        <dbReference type="Proteomes" id="UP001501407"/>
    </source>
</evidence>
<dbReference type="PANTHER" id="PTHR30055">
    <property type="entry name" value="HTH-TYPE TRANSCRIPTIONAL REGULATOR RUTR"/>
    <property type="match status" value="1"/>
</dbReference>
<reference evidence="5" key="1">
    <citation type="journal article" date="2019" name="Int. J. Syst. Evol. Microbiol.">
        <title>The Global Catalogue of Microorganisms (GCM) 10K type strain sequencing project: providing services to taxonomists for standard genome sequencing and annotation.</title>
        <authorList>
            <consortium name="The Broad Institute Genomics Platform"/>
            <consortium name="The Broad Institute Genome Sequencing Center for Infectious Disease"/>
            <person name="Wu L."/>
            <person name="Ma J."/>
        </authorList>
    </citation>
    <scope>NUCLEOTIDE SEQUENCE [LARGE SCALE GENOMIC DNA]</scope>
    <source>
        <strain evidence="5">JCM 18959</strain>
    </source>
</reference>
<keyword evidence="5" id="KW-1185">Reference proteome</keyword>
<feature type="DNA-binding region" description="H-T-H motif" evidence="2">
    <location>
        <begin position="35"/>
        <end position="54"/>
    </location>
</feature>
<dbReference type="SUPFAM" id="SSF46689">
    <property type="entry name" value="Homeodomain-like"/>
    <property type="match status" value="1"/>
</dbReference>
<comment type="caution">
    <text evidence="4">The sequence shown here is derived from an EMBL/GenBank/DDBJ whole genome shotgun (WGS) entry which is preliminary data.</text>
</comment>
<proteinExistence type="predicted"/>
<dbReference type="RefSeq" id="WP_194412154.1">
    <property type="nucleotide sequence ID" value="NZ_BAABKZ010000001.1"/>
</dbReference>
<dbReference type="Pfam" id="PF14246">
    <property type="entry name" value="TetR_C_7"/>
    <property type="match status" value="1"/>
</dbReference>
<name>A0ABP9LSA3_9MICO</name>
<keyword evidence="1 2" id="KW-0238">DNA-binding</keyword>
<evidence type="ECO:0000256" key="2">
    <source>
        <dbReference type="PROSITE-ProRule" id="PRU00335"/>
    </source>
</evidence>
<gene>
    <name evidence="4" type="ORF">GCM10025760_02360</name>
</gene>
<dbReference type="Proteomes" id="UP001501407">
    <property type="component" value="Unassembled WGS sequence"/>
</dbReference>
<dbReference type="InterPro" id="IPR001647">
    <property type="entry name" value="HTH_TetR"/>
</dbReference>
<organism evidence="4 5">
    <name type="scientific">Microbacterium yannicii</name>
    <dbReference type="NCBI Taxonomy" id="671622"/>
    <lineage>
        <taxon>Bacteria</taxon>
        <taxon>Bacillati</taxon>
        <taxon>Actinomycetota</taxon>
        <taxon>Actinomycetes</taxon>
        <taxon>Micrococcales</taxon>
        <taxon>Microbacteriaceae</taxon>
        <taxon>Microbacterium</taxon>
    </lineage>
</organism>
<dbReference type="InterPro" id="IPR039536">
    <property type="entry name" value="TetR_C_Proteobacteria"/>
</dbReference>
<sequence>MAADAGQDRRIERSRAAVLDAATTVFLREGYDGASVDDIAREAGVVKRTVYNVFGDKETLFRETIQRSIEVAERFSAELVAETGRMRDANDDIPRTARRLAGAVLRGRVLPLRRLLVSELRRFPDLAGEYRRRAPETVMRALASALQDLADAGQLRIESADVAAEHLAFLVMGADMDRGMFDERATPSEARVRERADAGAAAFLRAYGV</sequence>
<dbReference type="PRINTS" id="PR00455">
    <property type="entry name" value="HTHTETR"/>
</dbReference>
<dbReference type="InterPro" id="IPR050109">
    <property type="entry name" value="HTH-type_TetR-like_transc_reg"/>
</dbReference>
<dbReference type="PANTHER" id="PTHR30055:SF146">
    <property type="entry name" value="HTH-TYPE TRANSCRIPTIONAL DUAL REGULATOR CECR"/>
    <property type="match status" value="1"/>
</dbReference>
<evidence type="ECO:0000259" key="3">
    <source>
        <dbReference type="PROSITE" id="PS50977"/>
    </source>
</evidence>